<sequence length="186" mass="21304">MASYQILHDSDPDGLELLRYNSGSSSATLRYSSNEEEQGATPIDNSTPSNADDEVDYELPEFLISEDTLVYVGFTRAKAQGLWVRWVDWTMRFGMPLRVMALAMEDWRLDNSFLHFIVMTVQEGSDDSGDDDKKWRDCLQSHGVNIEAQDFLLNPDYAIERRAFPSCMALFLEFIEMRYDGLSDSL</sequence>
<evidence type="ECO:0000313" key="3">
    <source>
        <dbReference type="Proteomes" id="UP000297716"/>
    </source>
</evidence>
<comment type="caution">
    <text evidence="2">The sequence shown here is derived from an EMBL/GenBank/DDBJ whole genome shotgun (WGS) entry which is preliminary data.</text>
</comment>
<reference evidence="2 3" key="1">
    <citation type="submission" date="2019-03" db="EMBL/GenBank/DDBJ databases">
        <title>Draft genome sequence of Xylaria hypoxylon DSM 108379, a ubiquitous saprotrophic-parasitic fungi on hardwood.</title>
        <authorList>
            <person name="Buettner E."/>
            <person name="Leonhardt S."/>
            <person name="Gebauer A.M."/>
            <person name="Liers C."/>
            <person name="Hofrichter M."/>
            <person name="Kellner H."/>
        </authorList>
    </citation>
    <scope>NUCLEOTIDE SEQUENCE [LARGE SCALE GENOMIC DNA]</scope>
    <source>
        <strain evidence="2 3">DSM 108379</strain>
    </source>
</reference>
<proteinExistence type="predicted"/>
<dbReference type="Proteomes" id="UP000297716">
    <property type="component" value="Unassembled WGS sequence"/>
</dbReference>
<feature type="region of interest" description="Disordered" evidence="1">
    <location>
        <begin position="30"/>
        <end position="52"/>
    </location>
</feature>
<gene>
    <name evidence="2" type="ORF">E0Z10_g6915</name>
</gene>
<protein>
    <submittedName>
        <fullName evidence="2">Uncharacterized protein</fullName>
    </submittedName>
</protein>
<name>A0A4Z0YCB5_9PEZI</name>
<evidence type="ECO:0000256" key="1">
    <source>
        <dbReference type="SAM" id="MobiDB-lite"/>
    </source>
</evidence>
<evidence type="ECO:0000313" key="2">
    <source>
        <dbReference type="EMBL" id="TGJ81839.1"/>
    </source>
</evidence>
<dbReference type="STRING" id="37992.A0A4Z0YCB5"/>
<dbReference type="OrthoDB" id="5429780at2759"/>
<dbReference type="AlphaFoldDB" id="A0A4Z0YCB5"/>
<keyword evidence="3" id="KW-1185">Reference proteome</keyword>
<accession>A0A4Z0YCB5</accession>
<organism evidence="2 3">
    <name type="scientific">Xylaria hypoxylon</name>
    <dbReference type="NCBI Taxonomy" id="37992"/>
    <lineage>
        <taxon>Eukaryota</taxon>
        <taxon>Fungi</taxon>
        <taxon>Dikarya</taxon>
        <taxon>Ascomycota</taxon>
        <taxon>Pezizomycotina</taxon>
        <taxon>Sordariomycetes</taxon>
        <taxon>Xylariomycetidae</taxon>
        <taxon>Xylariales</taxon>
        <taxon>Xylariaceae</taxon>
        <taxon>Xylaria</taxon>
    </lineage>
</organism>
<dbReference type="EMBL" id="SKBN01000151">
    <property type="protein sequence ID" value="TGJ81839.1"/>
    <property type="molecule type" value="Genomic_DNA"/>
</dbReference>